<dbReference type="GO" id="GO:0005576">
    <property type="term" value="C:extracellular region"/>
    <property type="evidence" value="ECO:0007669"/>
    <property type="project" value="UniProtKB-SubCell"/>
</dbReference>
<evidence type="ECO:0000256" key="6">
    <source>
        <dbReference type="SAM" id="SignalP"/>
    </source>
</evidence>
<reference evidence="7" key="3">
    <citation type="submission" date="2023-05" db="EMBL/GenBank/DDBJ databases">
        <authorList>
            <person name="Smith C.H."/>
        </authorList>
    </citation>
    <scope>NUCLEOTIDE SEQUENCE</scope>
    <source>
        <strain evidence="7">CHS0354</strain>
        <tissue evidence="7">Mantle</tissue>
    </source>
</reference>
<name>A0AAE0RWQ2_9BIVA</name>
<evidence type="ECO:0000313" key="7">
    <source>
        <dbReference type="EMBL" id="KAK3580953.1"/>
    </source>
</evidence>
<gene>
    <name evidence="7" type="ORF">CHS0354_006979</name>
</gene>
<evidence type="ECO:0000256" key="2">
    <source>
        <dbReference type="ARBA" id="ARBA00007236"/>
    </source>
</evidence>
<evidence type="ECO:0000313" key="8">
    <source>
        <dbReference type="Proteomes" id="UP001195483"/>
    </source>
</evidence>
<comment type="similarity">
    <text evidence="2">Belongs to the IL-17 family.</text>
</comment>
<proteinExistence type="inferred from homology"/>
<evidence type="ECO:0000256" key="3">
    <source>
        <dbReference type="ARBA" id="ARBA00022525"/>
    </source>
</evidence>
<dbReference type="AlphaFoldDB" id="A0AAE0RWQ2"/>
<feature type="region of interest" description="Disordered" evidence="5">
    <location>
        <begin position="33"/>
        <end position="55"/>
    </location>
</feature>
<dbReference type="EMBL" id="JAEAOA010000474">
    <property type="protein sequence ID" value="KAK3580953.1"/>
    <property type="molecule type" value="Genomic_DNA"/>
</dbReference>
<evidence type="ECO:0000256" key="1">
    <source>
        <dbReference type="ARBA" id="ARBA00004613"/>
    </source>
</evidence>
<dbReference type="SUPFAM" id="SSF57501">
    <property type="entry name" value="Cystine-knot cytokines"/>
    <property type="match status" value="1"/>
</dbReference>
<organism evidence="7 8">
    <name type="scientific">Potamilus streckersoni</name>
    <dbReference type="NCBI Taxonomy" id="2493646"/>
    <lineage>
        <taxon>Eukaryota</taxon>
        <taxon>Metazoa</taxon>
        <taxon>Spiralia</taxon>
        <taxon>Lophotrochozoa</taxon>
        <taxon>Mollusca</taxon>
        <taxon>Bivalvia</taxon>
        <taxon>Autobranchia</taxon>
        <taxon>Heteroconchia</taxon>
        <taxon>Palaeoheterodonta</taxon>
        <taxon>Unionida</taxon>
        <taxon>Unionoidea</taxon>
        <taxon>Unionidae</taxon>
        <taxon>Ambleminae</taxon>
        <taxon>Lampsilini</taxon>
        <taxon>Potamilus</taxon>
    </lineage>
</organism>
<feature type="signal peptide" evidence="6">
    <location>
        <begin position="1"/>
        <end position="19"/>
    </location>
</feature>
<dbReference type="Gene3D" id="2.10.90.10">
    <property type="entry name" value="Cystine-knot cytokines"/>
    <property type="match status" value="1"/>
</dbReference>
<comment type="caution">
    <text evidence="7">The sequence shown here is derived from an EMBL/GenBank/DDBJ whole genome shotgun (WGS) entry which is preliminary data.</text>
</comment>
<sequence>MLSLYSLLHVAMLCVSSFCQPDLSCIPNAGKYGDRSRTQVTTTPRDENDEDGVHPLFKRSEQNSSFSVGGHFGMIRTSHQYSDNTDGVNERSLCQWNYQLDKNETRQPKHLYKAVCRSTSCNFNINGLSDVTRNILAYETECVPVYHKIRIILGCCVNGRYVQKWIFEDWPVACACSIKRTHVVENAGQD</sequence>
<dbReference type="GO" id="GO:0005125">
    <property type="term" value="F:cytokine activity"/>
    <property type="evidence" value="ECO:0007669"/>
    <property type="project" value="InterPro"/>
</dbReference>
<keyword evidence="3" id="KW-0964">Secreted</keyword>
<dbReference type="InterPro" id="IPR010345">
    <property type="entry name" value="IL-17_fam"/>
</dbReference>
<reference evidence="7" key="2">
    <citation type="journal article" date="2021" name="Genome Biol. Evol.">
        <title>Developing a high-quality reference genome for a parasitic bivalve with doubly uniparental inheritance (Bivalvia: Unionida).</title>
        <authorList>
            <person name="Smith C.H."/>
        </authorList>
    </citation>
    <scope>NUCLEOTIDE SEQUENCE</scope>
    <source>
        <strain evidence="7">CHS0354</strain>
        <tissue evidence="7">Mantle</tissue>
    </source>
</reference>
<reference evidence="7" key="1">
    <citation type="journal article" date="2021" name="Genome Biol. Evol.">
        <title>A High-Quality Reference Genome for a Parasitic Bivalve with Doubly Uniparental Inheritance (Bivalvia: Unionida).</title>
        <authorList>
            <person name="Smith C.H."/>
        </authorList>
    </citation>
    <scope>NUCLEOTIDE SEQUENCE</scope>
    <source>
        <strain evidence="7">CHS0354</strain>
    </source>
</reference>
<accession>A0AAE0RWQ2</accession>
<dbReference type="Proteomes" id="UP001195483">
    <property type="component" value="Unassembled WGS sequence"/>
</dbReference>
<protein>
    <submittedName>
        <fullName evidence="7">Uncharacterized protein</fullName>
    </submittedName>
</protein>
<comment type="subcellular location">
    <subcellularLocation>
        <location evidence="1">Secreted</location>
    </subcellularLocation>
</comment>
<keyword evidence="4 6" id="KW-0732">Signal</keyword>
<evidence type="ECO:0000256" key="4">
    <source>
        <dbReference type="ARBA" id="ARBA00022729"/>
    </source>
</evidence>
<keyword evidence="8" id="KW-1185">Reference proteome</keyword>
<dbReference type="Pfam" id="PF06083">
    <property type="entry name" value="IL17"/>
    <property type="match status" value="1"/>
</dbReference>
<evidence type="ECO:0000256" key="5">
    <source>
        <dbReference type="SAM" id="MobiDB-lite"/>
    </source>
</evidence>
<feature type="chain" id="PRO_5042265553" evidence="6">
    <location>
        <begin position="20"/>
        <end position="190"/>
    </location>
</feature>
<dbReference type="InterPro" id="IPR029034">
    <property type="entry name" value="Cystine-knot_cytokine"/>
</dbReference>